<dbReference type="RefSeq" id="WP_168114559.1">
    <property type="nucleotide sequence ID" value="NZ_BOON01000018.1"/>
</dbReference>
<feature type="region of interest" description="Disordered" evidence="1">
    <location>
        <begin position="204"/>
        <end position="239"/>
    </location>
</feature>
<evidence type="ECO:0000256" key="1">
    <source>
        <dbReference type="SAM" id="MobiDB-lite"/>
    </source>
</evidence>
<evidence type="ECO:0008006" key="4">
    <source>
        <dbReference type="Google" id="ProtNLM"/>
    </source>
</evidence>
<proteinExistence type="predicted"/>
<dbReference type="AlphaFoldDB" id="A0A8J3X0D8"/>
<sequence length="239" mass="24956">MKTRHGVIVIVLAGMLAGACGGTGHGRSGGNRSPRPSASASPETSQSPFVYTPVDDLCATVDLSALSSRFPKQTQTRHDSYNSPYSSDMRCSAMLEASDSARGLVQMLVNLTPTPSTAAAQFQGIRPSHQRTAKDGKLTDIQNLGQRAYVFVDEGLGPKVVVLDGNLYMTIVWSSHGPEGTPADITTLLANVCRATMAKLRTASGTTATGTASFRPGPTGQTADDHGPALPKGLGREVA</sequence>
<comment type="caution">
    <text evidence="2">The sequence shown here is derived from an EMBL/GenBank/DDBJ whole genome shotgun (WGS) entry which is preliminary data.</text>
</comment>
<organism evidence="2 3">
    <name type="scientific">Planosporangium mesophilum</name>
    <dbReference type="NCBI Taxonomy" id="689768"/>
    <lineage>
        <taxon>Bacteria</taxon>
        <taxon>Bacillati</taxon>
        <taxon>Actinomycetota</taxon>
        <taxon>Actinomycetes</taxon>
        <taxon>Micromonosporales</taxon>
        <taxon>Micromonosporaceae</taxon>
        <taxon>Planosporangium</taxon>
    </lineage>
</organism>
<dbReference type="Proteomes" id="UP000599074">
    <property type="component" value="Unassembled WGS sequence"/>
</dbReference>
<dbReference type="PROSITE" id="PS51257">
    <property type="entry name" value="PROKAR_LIPOPROTEIN"/>
    <property type="match status" value="1"/>
</dbReference>
<feature type="compositionally biased region" description="Low complexity" evidence="1">
    <location>
        <begin position="204"/>
        <end position="213"/>
    </location>
</feature>
<feature type="compositionally biased region" description="Low complexity" evidence="1">
    <location>
        <begin position="30"/>
        <end position="42"/>
    </location>
</feature>
<feature type="region of interest" description="Disordered" evidence="1">
    <location>
        <begin position="24"/>
        <end position="48"/>
    </location>
</feature>
<evidence type="ECO:0000313" key="2">
    <source>
        <dbReference type="EMBL" id="GII22566.1"/>
    </source>
</evidence>
<keyword evidence="3" id="KW-1185">Reference proteome</keyword>
<accession>A0A8J3X0D8</accession>
<evidence type="ECO:0000313" key="3">
    <source>
        <dbReference type="Proteomes" id="UP000599074"/>
    </source>
</evidence>
<protein>
    <recommendedName>
        <fullName evidence="4">DUF3558 domain-containing protein</fullName>
    </recommendedName>
</protein>
<reference evidence="2" key="1">
    <citation type="submission" date="2021-01" db="EMBL/GenBank/DDBJ databases">
        <title>Whole genome shotgun sequence of Planosporangium mesophilum NBRC 109066.</title>
        <authorList>
            <person name="Komaki H."/>
            <person name="Tamura T."/>
        </authorList>
    </citation>
    <scope>NUCLEOTIDE SEQUENCE</scope>
    <source>
        <strain evidence="2">NBRC 109066</strain>
    </source>
</reference>
<name>A0A8J3X0D8_9ACTN</name>
<gene>
    <name evidence="2" type="ORF">Pme01_21630</name>
</gene>
<dbReference type="EMBL" id="BOON01000018">
    <property type="protein sequence ID" value="GII22566.1"/>
    <property type="molecule type" value="Genomic_DNA"/>
</dbReference>